<dbReference type="InterPro" id="IPR040976">
    <property type="entry name" value="Pkinase_fungal"/>
</dbReference>
<dbReference type="Proteomes" id="UP000663853">
    <property type="component" value="Unassembled WGS sequence"/>
</dbReference>
<feature type="region of interest" description="Disordered" evidence="1">
    <location>
        <begin position="444"/>
        <end position="476"/>
    </location>
</feature>
<dbReference type="EMBL" id="CAJMXA010000518">
    <property type="protein sequence ID" value="CAE6434132.1"/>
    <property type="molecule type" value="Genomic_DNA"/>
</dbReference>
<evidence type="ECO:0000256" key="1">
    <source>
        <dbReference type="SAM" id="MobiDB-lite"/>
    </source>
</evidence>
<feature type="region of interest" description="Disordered" evidence="1">
    <location>
        <begin position="31"/>
        <end position="50"/>
    </location>
</feature>
<dbReference type="Pfam" id="PF17667">
    <property type="entry name" value="Pkinase_fungal"/>
    <property type="match status" value="1"/>
</dbReference>
<reference evidence="3" key="1">
    <citation type="submission" date="2021-01" db="EMBL/GenBank/DDBJ databases">
        <authorList>
            <person name="Kaushik A."/>
        </authorList>
    </citation>
    <scope>NUCLEOTIDE SEQUENCE</scope>
    <source>
        <strain evidence="3">AG6-10EEA</strain>
    </source>
</reference>
<protein>
    <recommendedName>
        <fullName evidence="2">Fungal-type protein kinase domain-containing protein</fullName>
    </recommendedName>
</protein>
<evidence type="ECO:0000259" key="2">
    <source>
        <dbReference type="Pfam" id="PF17667"/>
    </source>
</evidence>
<sequence>MDAVLPTIRSSKLNEVYKRLVSSGSIQLSNKNGPRWRCLPQDPSASEGSQTETFQFLEIIAQDITESHSMTPALDVKLSTAGETTHPDSRGDTSYPDGFIHRKSVASGNVKWTDMIMPMEFEKGRYGQSQIDSFAKMMWSLHYIMRNDARRRYAHGLSFQDTTARLWFINRSDVLVSNVFDVNKDWKYLVRIILTMLVATPGELGYDLDTELVTSNDGSAESYDITIRNPDAGTTKVYRTIEIISDAGVDSMVGHGARVWEVQRLVDGVPVGPSYALKDAWIYEDRIGEHVILKKIRKEQPAYAQHFLTPMDHCFVPVDPALPSILDNTHRNLSHRTVRNLKLTGMVLSTRFSYSVTTIVLSPLWERVDFGLARRHYRIVFKEIGESVHDLGTFADVFIAIQGGWEGLHAMNLSGYVHRDGTYDFMATEVEFATHKRLATLRHSRQPIPTLEQSRKKHERRSLEPRPPPPPLPSFRHNPLHDMESVWWLCVWMMFDRGLAEEKNEERRRNYRAVFGSQYAKEHFSTFCEFREYTSHLPETPDFISTIKSWLGRLDYHYANCYDQQDSSTNPPTILLVDDDTLRSSYHYGRKALKMLENASGSLRTSVGLSEQHQGKSPRRVLDYVLMPTPKEHRARK</sequence>
<feature type="domain" description="Fungal-type protein kinase" evidence="2">
    <location>
        <begin position="100"/>
        <end position="493"/>
    </location>
</feature>
<name>A0A8H2XXG0_9AGAM</name>
<organism evidence="3 4">
    <name type="scientific">Rhizoctonia solani</name>
    <dbReference type="NCBI Taxonomy" id="456999"/>
    <lineage>
        <taxon>Eukaryota</taxon>
        <taxon>Fungi</taxon>
        <taxon>Dikarya</taxon>
        <taxon>Basidiomycota</taxon>
        <taxon>Agaricomycotina</taxon>
        <taxon>Agaricomycetes</taxon>
        <taxon>Cantharellales</taxon>
        <taxon>Ceratobasidiaceae</taxon>
        <taxon>Rhizoctonia</taxon>
    </lineage>
</organism>
<proteinExistence type="predicted"/>
<dbReference type="PANTHER" id="PTHR38248">
    <property type="entry name" value="FUNK1 6"/>
    <property type="match status" value="1"/>
</dbReference>
<evidence type="ECO:0000313" key="4">
    <source>
        <dbReference type="Proteomes" id="UP000663853"/>
    </source>
</evidence>
<dbReference type="PANTHER" id="PTHR38248:SF2">
    <property type="entry name" value="FUNK1 11"/>
    <property type="match status" value="1"/>
</dbReference>
<accession>A0A8H2XXG0</accession>
<evidence type="ECO:0000313" key="3">
    <source>
        <dbReference type="EMBL" id="CAE6434132.1"/>
    </source>
</evidence>
<dbReference type="AlphaFoldDB" id="A0A8H2XXG0"/>
<comment type="caution">
    <text evidence="3">The sequence shown here is derived from an EMBL/GenBank/DDBJ whole genome shotgun (WGS) entry which is preliminary data.</text>
</comment>
<gene>
    <name evidence="3" type="ORF">RDB_LOCUS27910</name>
</gene>